<feature type="transmembrane region" description="Helical" evidence="2">
    <location>
        <begin position="447"/>
        <end position="469"/>
    </location>
</feature>
<feature type="transmembrane region" description="Helical" evidence="2">
    <location>
        <begin position="616"/>
        <end position="637"/>
    </location>
</feature>
<dbReference type="InterPro" id="IPR052754">
    <property type="entry name" value="NTPase_KAP_P-loop"/>
</dbReference>
<feature type="region of interest" description="Disordered" evidence="1">
    <location>
        <begin position="203"/>
        <end position="233"/>
    </location>
</feature>
<evidence type="ECO:0000256" key="2">
    <source>
        <dbReference type="SAM" id="Phobius"/>
    </source>
</evidence>
<dbReference type="PANTHER" id="PTHR22674">
    <property type="entry name" value="NTPASE, KAP FAMILY P-LOOP DOMAIN-CONTAINING 1"/>
    <property type="match status" value="1"/>
</dbReference>
<proteinExistence type="predicted"/>
<reference evidence="4 5" key="1">
    <citation type="submission" date="2019-03" db="EMBL/GenBank/DDBJ databases">
        <title>Genomic Encyclopedia of Type Strains, Phase IV (KMG-IV): sequencing the most valuable type-strain genomes for metagenomic binning, comparative biology and taxonomic classification.</title>
        <authorList>
            <person name="Goeker M."/>
        </authorList>
    </citation>
    <scope>NUCLEOTIDE SEQUENCE [LARGE SCALE GENOMIC DNA]</scope>
    <source>
        <strain evidence="4 5">DSM 45765</strain>
    </source>
</reference>
<feature type="transmembrane region" description="Helical" evidence="2">
    <location>
        <begin position="475"/>
        <end position="496"/>
    </location>
</feature>
<dbReference type="AlphaFoldDB" id="A0A4R2R443"/>
<protein>
    <submittedName>
        <fullName evidence="4">KAP-like P-loop domain-containing protein</fullName>
    </submittedName>
</protein>
<comment type="caution">
    <text evidence="4">The sequence shown here is derived from an EMBL/GenBank/DDBJ whole genome shotgun (WGS) entry which is preliminary data.</text>
</comment>
<feature type="compositionally biased region" description="Basic and acidic residues" evidence="1">
    <location>
        <begin position="699"/>
        <end position="711"/>
    </location>
</feature>
<dbReference type="Proteomes" id="UP000294911">
    <property type="component" value="Unassembled WGS sequence"/>
</dbReference>
<feature type="compositionally biased region" description="Polar residues" evidence="1">
    <location>
        <begin position="203"/>
        <end position="220"/>
    </location>
</feature>
<dbReference type="EMBL" id="SLXQ01000001">
    <property type="protein sequence ID" value="TCP56438.1"/>
    <property type="molecule type" value="Genomic_DNA"/>
</dbReference>
<evidence type="ECO:0000313" key="4">
    <source>
        <dbReference type="EMBL" id="TCP56438.1"/>
    </source>
</evidence>
<feature type="domain" description="KAP NTPase" evidence="3">
    <location>
        <begin position="245"/>
        <end position="346"/>
    </location>
</feature>
<organism evidence="4 5">
    <name type="scientific">Tamaricihabitans halophyticus</name>
    <dbReference type="NCBI Taxonomy" id="1262583"/>
    <lineage>
        <taxon>Bacteria</taxon>
        <taxon>Bacillati</taxon>
        <taxon>Actinomycetota</taxon>
        <taxon>Actinomycetes</taxon>
        <taxon>Pseudonocardiales</taxon>
        <taxon>Pseudonocardiaceae</taxon>
        <taxon>Tamaricihabitans</taxon>
    </lineage>
</organism>
<accession>A0A4R2R443</accession>
<keyword evidence="2" id="KW-1133">Transmembrane helix</keyword>
<evidence type="ECO:0000313" key="5">
    <source>
        <dbReference type="Proteomes" id="UP000294911"/>
    </source>
</evidence>
<name>A0A4R2R443_9PSEU</name>
<sequence length="901" mass="98938">MTLPALGRVTGVQAPQDGLESYPHPLVRELEPNTILRMPSLSNTLQPYLPREVDAELDLALGQPGAVLIGTQDFSGARRTAYEALLRNLANTTFTTNIDESISGVAGVVLWMDYHGRSRGALETDIPLLHSWLRGPGMRWIIAITDYLDLRWIDDAALAPLNPTKIAIRQRLTANERSALADRDLDDVETVADLYAAEQSQAGMLDDTNPSGVDDSQPSRHSPGYRADTDAGPDHLGISTDVRMLADLVASRQIVPPLSIGLFGSWGSGKSFFMRQMRERVDQLATASNLAERQAGRRGPAVSAYCSAVRQITFNAWHYAETDLWASLATHLFDQLAAVDSTAELRRYAHELAQQRQAETSLLEQLSSVRVERMLLTAQLERGQPAAGDASAGDPAMATAEFTAALRAEHWSTGRGIPQPGSLDEMREFIASSTGPRARLRNFGYRLLRSRVTISIALLGAITTVLFVLLSQSAVWPAVSAGITLLGSTAPAIHAVGDAVRRIRSTAERITERAEHPARTRLAELEAEQDRLEQAITELSRTENLVDYARSRGRTGDYQRQLSTISLLRRDLEVFAGLLAAERDDPARTAGLERIVLYVDDLDRCAPSVVVKTLEAIHLLLALPVFTIVVGVDAAWLRNALHRHYESMLDRRRGAADSDGAVHYLEKIFQIPFVLAPMGESGFVRLITELGAEPTDEPAPDRPPLEQREPLSNEYHPAPHYAAVPEQLAPLPEYPQDIGDTVRAAEIQLRPPRLSISTTELSFIGTLAPLIRTPRSTKRLINLYRLLRSRLDSAELADFLDGTKPPYRAALTLLAILVGPAAAAPTLFRAIESAPQGQTWPELLDELANEPGVALAPVVQLLRGEAHVNVLPSELDSYQQWLPLVRRFAFDGQPEQFEEGA</sequence>
<dbReference type="RefSeq" id="WP_132875037.1">
    <property type="nucleotide sequence ID" value="NZ_SLXQ01000001.1"/>
</dbReference>
<keyword evidence="2" id="KW-0812">Transmembrane</keyword>
<evidence type="ECO:0000259" key="3">
    <source>
        <dbReference type="Pfam" id="PF07693"/>
    </source>
</evidence>
<keyword evidence="5" id="KW-1185">Reference proteome</keyword>
<feature type="domain" description="KAP NTPase" evidence="3">
    <location>
        <begin position="593"/>
        <end position="787"/>
    </location>
</feature>
<gene>
    <name evidence="4" type="ORF">EV191_101381</name>
</gene>
<dbReference type="InterPro" id="IPR011646">
    <property type="entry name" value="KAP_P-loop"/>
</dbReference>
<dbReference type="PANTHER" id="PTHR22674:SF6">
    <property type="entry name" value="NTPASE KAP FAMILY P-LOOP DOMAIN-CONTAINING PROTEIN 1"/>
    <property type="match status" value="1"/>
</dbReference>
<dbReference type="OrthoDB" id="88903at2"/>
<evidence type="ECO:0000256" key="1">
    <source>
        <dbReference type="SAM" id="MobiDB-lite"/>
    </source>
</evidence>
<dbReference type="Pfam" id="PF07693">
    <property type="entry name" value="KAP_NTPase"/>
    <property type="match status" value="2"/>
</dbReference>
<feature type="region of interest" description="Disordered" evidence="1">
    <location>
        <begin position="692"/>
        <end position="717"/>
    </location>
</feature>
<keyword evidence="2" id="KW-0472">Membrane</keyword>